<sequence>MEHDQLLLKEIRRFLHSGLHHVTLSLDDEGAVCATAKLWHRVAQSHLTKYRQQRHTTGNGKGISGEQEVDRQTADNALTDDDPKFLIYASSVAVANPLNDWVELEKEIRRFADHSENRYLRSLDHNSFRTNTPTQQLRIQQTRSTSLNDLCNPMLGSAKFGLRRWTSSGEVDRIISHVDPFFPYNSWFDYLSSWSTSESSEDWNDFALCSFDGWNSKTVDEAVQLQSSMSLCVDRFEQLIGELGEVTHDVLLEESCLTEPTTSQSRINRLEQVGEYDTVQ</sequence>
<keyword evidence="3" id="KW-1185">Reference proteome</keyword>
<name>A0A8J4TLJ2_9TREM</name>
<proteinExistence type="predicted"/>
<gene>
    <name evidence="2" type="ORF">PHET_02028</name>
</gene>
<evidence type="ECO:0000313" key="3">
    <source>
        <dbReference type="Proteomes" id="UP000748531"/>
    </source>
</evidence>
<accession>A0A8J4TLJ2</accession>
<dbReference type="AlphaFoldDB" id="A0A8J4TLJ2"/>
<evidence type="ECO:0000256" key="1">
    <source>
        <dbReference type="SAM" id="MobiDB-lite"/>
    </source>
</evidence>
<dbReference type="Proteomes" id="UP000748531">
    <property type="component" value="Unassembled WGS sequence"/>
</dbReference>
<feature type="region of interest" description="Disordered" evidence="1">
    <location>
        <begin position="50"/>
        <end position="69"/>
    </location>
</feature>
<evidence type="ECO:0000313" key="2">
    <source>
        <dbReference type="EMBL" id="KAF5404607.1"/>
    </source>
</evidence>
<dbReference type="EMBL" id="LUCH01000660">
    <property type="protein sequence ID" value="KAF5404607.1"/>
    <property type="molecule type" value="Genomic_DNA"/>
</dbReference>
<dbReference type="OrthoDB" id="6255165at2759"/>
<reference evidence="2" key="1">
    <citation type="submission" date="2019-05" db="EMBL/GenBank/DDBJ databases">
        <title>Annotation for the trematode Paragonimus heterotremus.</title>
        <authorList>
            <person name="Choi Y.-J."/>
        </authorList>
    </citation>
    <scope>NUCLEOTIDE SEQUENCE</scope>
    <source>
        <strain evidence="2">LC</strain>
    </source>
</reference>
<comment type="caution">
    <text evidence="2">The sequence shown here is derived from an EMBL/GenBank/DDBJ whole genome shotgun (WGS) entry which is preliminary data.</text>
</comment>
<protein>
    <submittedName>
        <fullName evidence="2">Uncharacterized protein</fullName>
    </submittedName>
</protein>
<organism evidence="2 3">
    <name type="scientific">Paragonimus heterotremus</name>
    <dbReference type="NCBI Taxonomy" id="100268"/>
    <lineage>
        <taxon>Eukaryota</taxon>
        <taxon>Metazoa</taxon>
        <taxon>Spiralia</taxon>
        <taxon>Lophotrochozoa</taxon>
        <taxon>Platyhelminthes</taxon>
        <taxon>Trematoda</taxon>
        <taxon>Digenea</taxon>
        <taxon>Plagiorchiida</taxon>
        <taxon>Troglotremata</taxon>
        <taxon>Troglotrematidae</taxon>
        <taxon>Paragonimus</taxon>
    </lineage>
</organism>